<reference evidence="3" key="1">
    <citation type="submission" date="2020-01" db="EMBL/GenBank/DDBJ databases">
        <authorList>
            <consortium name="DOE Joint Genome Institute"/>
            <person name="Haridas S."/>
            <person name="Albert R."/>
            <person name="Binder M."/>
            <person name="Bloem J."/>
            <person name="Labutti K."/>
            <person name="Salamov A."/>
            <person name="Andreopoulos B."/>
            <person name="Baker S.E."/>
            <person name="Barry K."/>
            <person name="Bills G."/>
            <person name="Bluhm B.H."/>
            <person name="Cannon C."/>
            <person name="Castanera R."/>
            <person name="Culley D.E."/>
            <person name="Daum C."/>
            <person name="Ezra D."/>
            <person name="Gonzalez J.B."/>
            <person name="Henrissat B."/>
            <person name="Kuo A."/>
            <person name="Liang C."/>
            <person name="Lipzen A."/>
            <person name="Lutzoni F."/>
            <person name="Magnuson J."/>
            <person name="Mondo S."/>
            <person name="Nolan M."/>
            <person name="Ohm R."/>
            <person name="Pangilinan J."/>
            <person name="Park H.-J."/>
            <person name="Ramirez L."/>
            <person name="Alfaro M."/>
            <person name="Sun H."/>
            <person name="Tritt A."/>
            <person name="Yoshinaga Y."/>
            <person name="Zwiers L.-H."/>
            <person name="Turgeon B.G."/>
            <person name="Goodwin S.B."/>
            <person name="Spatafora J.W."/>
            <person name="Crous P.W."/>
            <person name="Grigoriev I.V."/>
        </authorList>
    </citation>
    <scope>NUCLEOTIDE SEQUENCE</scope>
    <source>
        <strain evidence="3">CBS 342.82</strain>
    </source>
</reference>
<name>A0A6J3LWI9_9PEZI</name>
<dbReference type="GeneID" id="54364907"/>
<sequence>MKFTALIASAVMAASVNAYTEVTQWSGYNCGRGDGFRTSYLHIYGEGVYINRDRGARSIYIEQYDASPPTYFFSDFNGGGFLIHGLRTFACYVWSDEGALSIASPYNGGRFKRAEALNMTEGLAVEIDELHLGLGGATLLDIEN</sequence>
<accession>A0A6J3LWI9</accession>
<proteinExistence type="predicted"/>
<evidence type="ECO:0000313" key="3">
    <source>
        <dbReference type="RefSeq" id="XP_033457054.1"/>
    </source>
</evidence>
<dbReference type="RefSeq" id="XP_033457054.1">
    <property type="nucleotide sequence ID" value="XM_033607107.1"/>
</dbReference>
<evidence type="ECO:0000256" key="1">
    <source>
        <dbReference type="SAM" id="SignalP"/>
    </source>
</evidence>
<reference evidence="3" key="2">
    <citation type="submission" date="2020-04" db="EMBL/GenBank/DDBJ databases">
        <authorList>
            <consortium name="NCBI Genome Project"/>
        </authorList>
    </citation>
    <scope>NUCLEOTIDE SEQUENCE</scope>
    <source>
        <strain evidence="3">CBS 342.82</strain>
    </source>
</reference>
<dbReference type="AlphaFoldDB" id="A0A6J3LWI9"/>
<evidence type="ECO:0000313" key="2">
    <source>
        <dbReference type="Proteomes" id="UP000504637"/>
    </source>
</evidence>
<dbReference type="Proteomes" id="UP000504637">
    <property type="component" value="Unplaced"/>
</dbReference>
<keyword evidence="2" id="KW-1185">Reference proteome</keyword>
<reference evidence="3" key="3">
    <citation type="submission" date="2025-08" db="UniProtKB">
        <authorList>
            <consortium name="RefSeq"/>
        </authorList>
    </citation>
    <scope>IDENTIFICATION</scope>
    <source>
        <strain evidence="3">CBS 342.82</strain>
    </source>
</reference>
<organism evidence="3">
    <name type="scientific">Dissoconium aciculare CBS 342.82</name>
    <dbReference type="NCBI Taxonomy" id="1314786"/>
    <lineage>
        <taxon>Eukaryota</taxon>
        <taxon>Fungi</taxon>
        <taxon>Dikarya</taxon>
        <taxon>Ascomycota</taxon>
        <taxon>Pezizomycotina</taxon>
        <taxon>Dothideomycetes</taxon>
        <taxon>Dothideomycetidae</taxon>
        <taxon>Mycosphaerellales</taxon>
        <taxon>Dissoconiaceae</taxon>
        <taxon>Dissoconium</taxon>
    </lineage>
</organism>
<feature type="chain" id="PRO_5026927112" evidence="1">
    <location>
        <begin position="19"/>
        <end position="144"/>
    </location>
</feature>
<keyword evidence="1" id="KW-0732">Signal</keyword>
<feature type="signal peptide" evidence="1">
    <location>
        <begin position="1"/>
        <end position="18"/>
    </location>
</feature>
<protein>
    <submittedName>
        <fullName evidence="3">Uncharacterized protein</fullName>
    </submittedName>
</protein>
<gene>
    <name evidence="3" type="ORF">K489DRAFT_404013</name>
</gene>